<reference evidence="3 4" key="1">
    <citation type="submission" date="2007-06" db="EMBL/GenBank/DDBJ databases">
        <authorList>
            <person name="Shimkets L."/>
            <person name="Ferriera S."/>
            <person name="Johnson J."/>
            <person name="Kravitz S."/>
            <person name="Beeson K."/>
            <person name="Sutton G."/>
            <person name="Rogers Y.-H."/>
            <person name="Friedman R."/>
            <person name="Frazier M."/>
            <person name="Venter J.C."/>
        </authorList>
    </citation>
    <scope>NUCLEOTIDE SEQUENCE [LARGE SCALE GENOMIC DNA]</scope>
    <source>
        <strain evidence="3 4">SIR-1</strain>
    </source>
</reference>
<evidence type="ECO:0000313" key="3">
    <source>
        <dbReference type="EMBL" id="EDM81464.1"/>
    </source>
</evidence>
<dbReference type="AlphaFoldDB" id="A6FY85"/>
<evidence type="ECO:0000313" key="4">
    <source>
        <dbReference type="Proteomes" id="UP000005801"/>
    </source>
</evidence>
<comment type="caution">
    <text evidence="3">The sequence shown here is derived from an EMBL/GenBank/DDBJ whole genome shotgun (WGS) entry which is preliminary data.</text>
</comment>
<dbReference type="InterPro" id="IPR059226">
    <property type="entry name" value="Choice_anch_Q_dom"/>
</dbReference>
<feature type="compositionally biased region" description="Gly residues" evidence="1">
    <location>
        <begin position="479"/>
        <end position="493"/>
    </location>
</feature>
<dbReference type="EMBL" id="ABCS01000003">
    <property type="protein sequence ID" value="EDM81464.1"/>
    <property type="molecule type" value="Genomic_DNA"/>
</dbReference>
<feature type="compositionally biased region" description="Acidic residues" evidence="1">
    <location>
        <begin position="451"/>
        <end position="464"/>
    </location>
</feature>
<feature type="domain" description="Right handed beta helix" evidence="2">
    <location>
        <begin position="212"/>
        <end position="338"/>
    </location>
</feature>
<gene>
    <name evidence="3" type="ORF">PPSIR1_39775</name>
</gene>
<dbReference type="Proteomes" id="UP000005801">
    <property type="component" value="Unassembled WGS sequence"/>
</dbReference>
<dbReference type="Pfam" id="PF13229">
    <property type="entry name" value="Beta_helix"/>
    <property type="match status" value="1"/>
</dbReference>
<protein>
    <recommendedName>
        <fullName evidence="2">Right handed beta helix domain-containing protein</fullName>
    </recommendedName>
</protein>
<proteinExistence type="predicted"/>
<dbReference type="STRING" id="391625.PPSIR1_39775"/>
<dbReference type="NCBIfam" id="TIGR03382">
    <property type="entry name" value="GC_trans_RRR"/>
    <property type="match status" value="1"/>
</dbReference>
<dbReference type="Gene3D" id="2.160.20.10">
    <property type="entry name" value="Single-stranded right-handed beta-helix, Pectin lyase-like"/>
    <property type="match status" value="1"/>
</dbReference>
<dbReference type="InterPro" id="IPR017756">
    <property type="entry name" value="TM_Gly-Cys-Arg_CS"/>
</dbReference>
<feature type="region of interest" description="Disordered" evidence="1">
    <location>
        <begin position="428"/>
        <end position="493"/>
    </location>
</feature>
<dbReference type="NCBIfam" id="TIGR03901">
    <property type="entry name" value="MYXO-CTERM"/>
    <property type="match status" value="1"/>
</dbReference>
<dbReference type="InterPro" id="IPR012334">
    <property type="entry name" value="Pectin_lyas_fold"/>
</dbReference>
<dbReference type="InterPro" id="IPR024038">
    <property type="entry name" value="MYXO-CTERM"/>
</dbReference>
<dbReference type="SMART" id="SM00710">
    <property type="entry name" value="PbH1"/>
    <property type="match status" value="7"/>
</dbReference>
<sequence>MALVFTPRPADAAGECDCDHVIEPDAATANGAELGVTPGQSVCVRGGEREFLRLYDFVGSSDAWIEIRNCEGVVEIDNDDRGYGLTAEGSRYFRITGSGDPDHEYGIRVRATRTGPDYSASGVVVSGLSSDYELDHFEVLDSGFAGFNLKTEPRCDGSANLGNFVQYDTRVHHNWIHDPRGEGIYFGSTGYGGRDYDCDGETVTLYPHEHHGVDIHHNLIEDTGWDGMQVGVSPVDCAVWANTIRDVGLEGVMWQQQGMQIGASSCEIYANRLERGPTNGIFIQISPDTVVHDNLIVDFAQTGIYANLNDAPEFDGSSYVFVHNTVLRSGKWGIAVFGPTLADNLGWNNLVLESGEADIAAANDVDWDAQGNITGVPIAELGFVDPEGGDFHLLEDSQAVGAGVPATDWSSQDRDGVERDAAAPDVGAYEYTTEPPPEEPPDDGGGGSDSGGDEAGSDGGDEAGSDGGTDSGEDAGADGEAGCGCASTGGGSGSLPLALLVFAGLLRARRRQATASAR</sequence>
<evidence type="ECO:0000259" key="2">
    <source>
        <dbReference type="Pfam" id="PF13229"/>
    </source>
</evidence>
<keyword evidence="4" id="KW-1185">Reference proteome</keyword>
<dbReference type="InterPro" id="IPR011050">
    <property type="entry name" value="Pectin_lyase_fold/virulence"/>
</dbReference>
<name>A6FY85_9BACT</name>
<accession>A6FY85</accession>
<dbReference type="eggNOG" id="COG4099">
    <property type="taxonomic scope" value="Bacteria"/>
</dbReference>
<evidence type="ECO:0000256" key="1">
    <source>
        <dbReference type="SAM" id="MobiDB-lite"/>
    </source>
</evidence>
<dbReference type="InterPro" id="IPR006626">
    <property type="entry name" value="PbH1"/>
</dbReference>
<dbReference type="NCBIfam" id="NF041518">
    <property type="entry name" value="choice_anch_Q"/>
    <property type="match status" value="1"/>
</dbReference>
<organism evidence="3 4">
    <name type="scientific">Plesiocystis pacifica SIR-1</name>
    <dbReference type="NCBI Taxonomy" id="391625"/>
    <lineage>
        <taxon>Bacteria</taxon>
        <taxon>Pseudomonadati</taxon>
        <taxon>Myxococcota</taxon>
        <taxon>Polyangia</taxon>
        <taxon>Nannocystales</taxon>
        <taxon>Nannocystaceae</taxon>
        <taxon>Plesiocystis</taxon>
    </lineage>
</organism>
<dbReference type="SUPFAM" id="SSF51126">
    <property type="entry name" value="Pectin lyase-like"/>
    <property type="match status" value="1"/>
</dbReference>
<dbReference type="InterPro" id="IPR039448">
    <property type="entry name" value="Beta_helix"/>
</dbReference>